<evidence type="ECO:0000313" key="1">
    <source>
        <dbReference type="EMBL" id="QIX74505.1"/>
    </source>
</evidence>
<dbReference type="EMBL" id="CP050959">
    <property type="protein sequence ID" value="QIX74505.1"/>
    <property type="molecule type" value="Genomic_DNA"/>
</dbReference>
<reference evidence="1 2" key="1">
    <citation type="submission" date="2019-09" db="EMBL/GenBank/DDBJ databases">
        <title>FDA dAtabase for Regulatory Grade micrObial Sequences (FDA-ARGOS): Supporting development and validation of Infectious Disease Dx tests.</title>
        <authorList>
            <person name="Sciortino C."/>
            <person name="Tallon L."/>
            <person name="Sadzewicz L."/>
            <person name="Vavikolanu K."/>
            <person name="Mehta A."/>
            <person name="Aluvathingal J."/>
            <person name="Nadendla S."/>
            <person name="Nandy P."/>
            <person name="Geyer C."/>
            <person name="Yan Y."/>
            <person name="Sichtig H."/>
        </authorList>
    </citation>
    <scope>NUCLEOTIDE SEQUENCE [LARGE SCALE GENOMIC DNA]</scope>
    <source>
        <strain evidence="1 2">FDAARGOS_666</strain>
    </source>
</reference>
<sequence>MIKKYIKTSPVEAIQVTEDNHDEVKRFIGAFDIGFGEFHQMVTVSGSMWLHDYDYIIKNSDGECYPCAREVFEKTYKEVKK</sequence>
<accession>A0AAE6YS52</accession>
<protein>
    <recommendedName>
        <fullName evidence="3">Phage protein</fullName>
    </recommendedName>
</protein>
<proteinExistence type="predicted"/>
<dbReference type="AlphaFoldDB" id="A0AAE6YS52"/>
<organism evidence="1 2">
    <name type="scientific">Streptococcus gallolyticus</name>
    <dbReference type="NCBI Taxonomy" id="315405"/>
    <lineage>
        <taxon>Bacteria</taxon>
        <taxon>Bacillati</taxon>
        <taxon>Bacillota</taxon>
        <taxon>Bacilli</taxon>
        <taxon>Lactobacillales</taxon>
        <taxon>Streptococcaceae</taxon>
        <taxon>Streptococcus</taxon>
    </lineage>
</organism>
<evidence type="ECO:0008006" key="3">
    <source>
        <dbReference type="Google" id="ProtNLM"/>
    </source>
</evidence>
<dbReference type="RefSeq" id="WP_048791361.1">
    <property type="nucleotide sequence ID" value="NZ_CP050959.1"/>
</dbReference>
<dbReference type="Proteomes" id="UP000503130">
    <property type="component" value="Chromosome"/>
</dbReference>
<evidence type="ECO:0000313" key="2">
    <source>
        <dbReference type="Proteomes" id="UP000503130"/>
    </source>
</evidence>
<gene>
    <name evidence="1" type="ORF">FOB74_08710</name>
</gene>
<name>A0AAE6YS52_9STRE</name>